<evidence type="ECO:0000256" key="1">
    <source>
        <dbReference type="ARBA" id="ARBA00004684"/>
    </source>
</evidence>
<dbReference type="SFLD" id="SFLDS00005">
    <property type="entry name" value="Isoprenoid_Synthase_Type_I"/>
    <property type="match status" value="1"/>
</dbReference>
<dbReference type="Proteomes" id="UP001157161">
    <property type="component" value="Unassembled WGS sequence"/>
</dbReference>
<evidence type="ECO:0000313" key="3">
    <source>
        <dbReference type="EMBL" id="GMA32862.1"/>
    </source>
</evidence>
<dbReference type="CDD" id="cd00683">
    <property type="entry name" value="Trans_IPPS_HH"/>
    <property type="match status" value="1"/>
</dbReference>
<organism evidence="3 4">
    <name type="scientific">Litorihabitans aurantiacus</name>
    <dbReference type="NCBI Taxonomy" id="1930061"/>
    <lineage>
        <taxon>Bacteria</taxon>
        <taxon>Bacillati</taxon>
        <taxon>Actinomycetota</taxon>
        <taxon>Actinomycetes</taxon>
        <taxon>Micrococcales</taxon>
        <taxon>Beutenbergiaceae</taxon>
        <taxon>Litorihabitans</taxon>
    </lineage>
</organism>
<dbReference type="AlphaFoldDB" id="A0AA38CWA0"/>
<dbReference type="InterPro" id="IPR019845">
    <property type="entry name" value="Squalene/phytoene_synthase_CS"/>
</dbReference>
<accession>A0AA38CWA0</accession>
<dbReference type="Gene3D" id="1.10.600.10">
    <property type="entry name" value="Farnesyl Diphosphate Synthase"/>
    <property type="match status" value="1"/>
</dbReference>
<proteinExistence type="predicted"/>
<dbReference type="InterPro" id="IPR033904">
    <property type="entry name" value="Trans_IPPS_HH"/>
</dbReference>
<dbReference type="SUPFAM" id="SSF48576">
    <property type="entry name" value="Terpenoid synthases"/>
    <property type="match status" value="1"/>
</dbReference>
<dbReference type="GO" id="GO:0051996">
    <property type="term" value="F:squalene synthase [NAD(P)H] activity"/>
    <property type="evidence" value="ECO:0007669"/>
    <property type="project" value="InterPro"/>
</dbReference>
<keyword evidence="2" id="KW-0808">Transferase</keyword>
<reference evidence="3" key="1">
    <citation type="journal article" date="2014" name="Int. J. Syst. Evol. Microbiol.">
        <title>Complete genome sequence of Corynebacterium casei LMG S-19264T (=DSM 44701T), isolated from a smear-ripened cheese.</title>
        <authorList>
            <consortium name="US DOE Joint Genome Institute (JGI-PGF)"/>
            <person name="Walter F."/>
            <person name="Albersmeier A."/>
            <person name="Kalinowski J."/>
            <person name="Ruckert C."/>
        </authorList>
    </citation>
    <scope>NUCLEOTIDE SEQUENCE</scope>
    <source>
        <strain evidence="3">NBRC 112290</strain>
    </source>
</reference>
<dbReference type="Pfam" id="PF00494">
    <property type="entry name" value="SQS_PSY"/>
    <property type="match status" value="1"/>
</dbReference>
<dbReference type="InterPro" id="IPR002060">
    <property type="entry name" value="Squ/phyt_synthse"/>
</dbReference>
<dbReference type="EMBL" id="BSUM01000001">
    <property type="protein sequence ID" value="GMA32862.1"/>
    <property type="molecule type" value="Genomic_DNA"/>
</dbReference>
<reference evidence="3" key="2">
    <citation type="submission" date="2023-02" db="EMBL/GenBank/DDBJ databases">
        <authorList>
            <person name="Sun Q."/>
            <person name="Mori K."/>
        </authorList>
    </citation>
    <scope>NUCLEOTIDE SEQUENCE</scope>
    <source>
        <strain evidence="3">NBRC 112290</strain>
    </source>
</reference>
<dbReference type="InterPro" id="IPR008949">
    <property type="entry name" value="Isoprenoid_synthase_dom_sf"/>
</dbReference>
<dbReference type="RefSeq" id="WP_348525593.1">
    <property type="nucleotide sequence ID" value="NZ_BSUM01000001.1"/>
</dbReference>
<name>A0AA38CWA0_9MICO</name>
<dbReference type="PROSITE" id="PS01045">
    <property type="entry name" value="SQUALEN_PHYTOEN_SYN_2"/>
    <property type="match status" value="1"/>
</dbReference>
<keyword evidence="4" id="KW-1185">Reference proteome</keyword>
<comment type="pathway">
    <text evidence="1">Carotenoid biosynthesis; phytoene biosynthesis.</text>
</comment>
<dbReference type="InterPro" id="IPR044843">
    <property type="entry name" value="Trans_IPPS_bact-type"/>
</dbReference>
<protein>
    <submittedName>
        <fullName evidence="3">Phytoene synthase</fullName>
    </submittedName>
</protein>
<sequence length="317" mass="33269">MSVPERSRGSSGADATVNAAALTRYTRVAQDSAQRVIASYSTSFGLATRLLAPRCRTAIASVYALVRVADEVVDGVGSAAGLTLPEQLTALRALEAEVDAAIASGFSTNLVVHAFAVAARASGIDASLTRPFFASMEMDLDPHDLDAAEQEAYVYGSAEVVGLMCLQVFLAGRTVPDADREVMTASARALGAAFQNVNFLRDLADDAARGRGYLPGEESGATATSASHAVVDEATKRLWVDRVDADVATARRGLALLPRDCRAGVGAALALFAELNRRIEATPADQLARRRISVPAPVKARLVAAVVLKEAPWRASS</sequence>
<gene>
    <name evidence="3" type="ORF">GCM10025875_28540</name>
</gene>
<evidence type="ECO:0000313" key="4">
    <source>
        <dbReference type="Proteomes" id="UP001157161"/>
    </source>
</evidence>
<evidence type="ECO:0000256" key="2">
    <source>
        <dbReference type="ARBA" id="ARBA00022679"/>
    </source>
</evidence>
<dbReference type="SFLD" id="SFLDG01018">
    <property type="entry name" value="Squalene/Phytoene_Synthase_Lik"/>
    <property type="match status" value="1"/>
</dbReference>
<dbReference type="GO" id="GO:0004311">
    <property type="term" value="F:geranylgeranyl diphosphate synthase activity"/>
    <property type="evidence" value="ECO:0007669"/>
    <property type="project" value="InterPro"/>
</dbReference>
<dbReference type="SFLD" id="SFLDG01212">
    <property type="entry name" value="Phytoene_synthase_like"/>
    <property type="match status" value="1"/>
</dbReference>
<comment type="caution">
    <text evidence="3">The sequence shown here is derived from an EMBL/GenBank/DDBJ whole genome shotgun (WGS) entry which is preliminary data.</text>
</comment>
<dbReference type="PANTHER" id="PTHR31480">
    <property type="entry name" value="BIFUNCTIONAL LYCOPENE CYCLASE/PHYTOENE SYNTHASE"/>
    <property type="match status" value="1"/>
</dbReference>
<dbReference type="GO" id="GO:0016117">
    <property type="term" value="P:carotenoid biosynthetic process"/>
    <property type="evidence" value="ECO:0007669"/>
    <property type="project" value="UniProtKB-ARBA"/>
</dbReference>